<comment type="caution">
    <text evidence="3">The sequence shown here is derived from an EMBL/GenBank/DDBJ whole genome shotgun (WGS) entry which is preliminary data.</text>
</comment>
<feature type="region of interest" description="Disordered" evidence="1">
    <location>
        <begin position="375"/>
        <end position="396"/>
    </location>
</feature>
<evidence type="ECO:0000313" key="3">
    <source>
        <dbReference type="EMBL" id="KNZ56877.1"/>
    </source>
</evidence>
<keyword evidence="2" id="KW-0812">Transmembrane</keyword>
<name>A0A0L6V8P2_9BASI</name>
<proteinExistence type="predicted"/>
<keyword evidence="2" id="KW-0472">Membrane</keyword>
<dbReference type="EMBL" id="LAVV01007166">
    <property type="protein sequence ID" value="KNZ56877.1"/>
    <property type="molecule type" value="Genomic_DNA"/>
</dbReference>
<evidence type="ECO:0000256" key="1">
    <source>
        <dbReference type="SAM" id="MobiDB-lite"/>
    </source>
</evidence>
<keyword evidence="2" id="KW-1133">Transmembrane helix</keyword>
<accession>A0A0L6V8P2</accession>
<keyword evidence="4" id="KW-1185">Reference proteome</keyword>
<dbReference type="Proteomes" id="UP000037035">
    <property type="component" value="Unassembled WGS sequence"/>
</dbReference>
<protein>
    <submittedName>
        <fullName evidence="3">Uncharacterized protein</fullName>
    </submittedName>
</protein>
<evidence type="ECO:0000313" key="4">
    <source>
        <dbReference type="Proteomes" id="UP000037035"/>
    </source>
</evidence>
<gene>
    <name evidence="3" type="ORF">VP01_2297g1</name>
</gene>
<feature type="transmembrane region" description="Helical" evidence="2">
    <location>
        <begin position="18"/>
        <end position="34"/>
    </location>
</feature>
<reference evidence="3 4" key="1">
    <citation type="submission" date="2015-08" db="EMBL/GenBank/DDBJ databases">
        <title>Next Generation Sequencing and Analysis of the Genome of Puccinia sorghi L Schw, the Causal Agent of Maize Common Rust.</title>
        <authorList>
            <person name="Rochi L."/>
            <person name="Burguener G."/>
            <person name="Darino M."/>
            <person name="Turjanski A."/>
            <person name="Kreff E."/>
            <person name="Dieguez M.J."/>
            <person name="Sacco F."/>
        </authorList>
    </citation>
    <scope>NUCLEOTIDE SEQUENCE [LARGE SCALE GENOMIC DNA]</scope>
    <source>
        <strain evidence="3 4">RO10H11247</strain>
    </source>
</reference>
<feature type="transmembrane region" description="Helical" evidence="2">
    <location>
        <begin position="41"/>
        <end position="62"/>
    </location>
</feature>
<sequence length="396" mass="45272">MHTHNTPDTLLPPPDSTFFIWSWLMCFSWASLHLSHRYQRIISFFVVLSFFLFFLGVCFIDYKNKFHLSDNEPPLCLWSGLTFLFFHHTILDKKKCSCGVGVLISTPKQPITNIITITNKSVVCYLLFQVLINTSSYLLFLSSLSCLSLKSSLSCFYLIPFYSISQPHLDQLVSSLLKHCVFQFINLIGSLNPFPPVDPVWNLTQPTTTTSTNPSPQHHFVFSPPQPPDHKCLINIKCLVFICLNGRKFTPSRIQSGLPPSATGTGMASRWPCSILSRMIERKLVCICRNLRKQMPSNGSHETMLNHQDKNGKSQQNHQEYSTIAQHNPLYHLTRKKSIFYGGRWCECEIVHKYKPTTFLELMDLKESKIILAKLSDQPKTPPQNPNSMSIPMALK</sequence>
<dbReference type="VEuPathDB" id="FungiDB:VP01_2297g1"/>
<organism evidence="3 4">
    <name type="scientific">Puccinia sorghi</name>
    <dbReference type="NCBI Taxonomy" id="27349"/>
    <lineage>
        <taxon>Eukaryota</taxon>
        <taxon>Fungi</taxon>
        <taxon>Dikarya</taxon>
        <taxon>Basidiomycota</taxon>
        <taxon>Pucciniomycotina</taxon>
        <taxon>Pucciniomycetes</taxon>
        <taxon>Pucciniales</taxon>
        <taxon>Pucciniaceae</taxon>
        <taxon>Puccinia</taxon>
    </lineage>
</organism>
<feature type="transmembrane region" description="Helical" evidence="2">
    <location>
        <begin position="74"/>
        <end position="91"/>
    </location>
</feature>
<dbReference type="AlphaFoldDB" id="A0A0L6V8P2"/>
<evidence type="ECO:0000256" key="2">
    <source>
        <dbReference type="SAM" id="Phobius"/>
    </source>
</evidence>